<dbReference type="PANTHER" id="PTHR19288:SF46">
    <property type="entry name" value="HALOACID DEHALOGENASE-LIKE HYDROLASE DOMAIN-CONTAINING PROTEIN 2"/>
    <property type="match status" value="1"/>
</dbReference>
<gene>
    <name evidence="5" type="ORF">SAMN04515654_1069</name>
</gene>
<dbReference type="Pfam" id="PF13242">
    <property type="entry name" value="Hydrolase_like"/>
    <property type="match status" value="1"/>
</dbReference>
<feature type="binding site" evidence="4">
    <location>
        <position position="221"/>
    </location>
    <ligand>
        <name>Mg(2+)</name>
        <dbReference type="ChEBI" id="CHEBI:18420"/>
    </ligand>
</feature>
<dbReference type="GO" id="GO:0016791">
    <property type="term" value="F:phosphatase activity"/>
    <property type="evidence" value="ECO:0007669"/>
    <property type="project" value="TreeGrafter"/>
</dbReference>
<keyword evidence="1 4" id="KW-0479">Metal-binding</keyword>
<dbReference type="RefSeq" id="WP_089716697.1">
    <property type="nucleotide sequence ID" value="NZ_FNEH01000006.1"/>
</dbReference>
<dbReference type="InterPro" id="IPR023214">
    <property type="entry name" value="HAD_sf"/>
</dbReference>
<accession>A0A1G8KFD5</accession>
<protein>
    <recommendedName>
        <fullName evidence="1">Acid sugar phosphatase</fullName>
        <ecNumber evidence="1">3.1.3.-</ecNumber>
    </recommendedName>
</protein>
<dbReference type="SUPFAM" id="SSF56784">
    <property type="entry name" value="HAD-like"/>
    <property type="match status" value="1"/>
</dbReference>
<feature type="binding site" evidence="4">
    <location>
        <position position="15"/>
    </location>
    <ligand>
        <name>Mg(2+)</name>
        <dbReference type="ChEBI" id="CHEBI:18420"/>
    </ligand>
</feature>
<reference evidence="5 6" key="1">
    <citation type="submission" date="2016-10" db="EMBL/GenBank/DDBJ databases">
        <authorList>
            <person name="de Groot N.N."/>
        </authorList>
    </citation>
    <scope>NUCLEOTIDE SEQUENCE [LARGE SCALE GENOMIC DNA]</scope>
    <source>
        <strain evidence="5 6">WG7</strain>
    </source>
</reference>
<dbReference type="GO" id="GO:0005737">
    <property type="term" value="C:cytoplasm"/>
    <property type="evidence" value="ECO:0007669"/>
    <property type="project" value="TreeGrafter"/>
</dbReference>
<dbReference type="Pfam" id="PF13344">
    <property type="entry name" value="Hydrolase_6"/>
    <property type="match status" value="1"/>
</dbReference>
<feature type="active site" description="Nucleophile" evidence="2">
    <location>
        <position position="13"/>
    </location>
</feature>
<dbReference type="PIRSF" id="PIRSF000915">
    <property type="entry name" value="PGP-type_phosphatase"/>
    <property type="match status" value="1"/>
</dbReference>
<feature type="binding site" evidence="3">
    <location>
        <position position="196"/>
    </location>
    <ligand>
        <name>substrate</name>
    </ligand>
</feature>
<proteinExistence type="inferred from homology"/>
<feature type="binding site" evidence="4">
    <location>
        <position position="13"/>
    </location>
    <ligand>
        <name>Mg(2+)</name>
        <dbReference type="ChEBI" id="CHEBI:18420"/>
    </ligand>
</feature>
<evidence type="ECO:0000313" key="5">
    <source>
        <dbReference type="EMBL" id="SDI42092.1"/>
    </source>
</evidence>
<sequence>MSDLKDIKFFILDMDGTIYLENKILPRTLDFLTKLEAANRDYILLTNNSSRNRDDYQQKLSKMKIDLPPEKIINSGETTAAYLADQGRKQGKRIYLLGTKSLKKEMEKFGHQIVNKEKEIRKKPEKVDYVVLGFDKTLTYKKLWDAHELILSGVNYVATHPDLVCPLKGDKTQPDTGAMIELLAASTGKRPLIIGKPSKLTVEFILKRFKLKKSEVAMVGDRLYTDMKMAYEAGITGILVLSGETKREDLKDNEKYFNYVFEDVGEIINRL</sequence>
<dbReference type="Proteomes" id="UP000198945">
    <property type="component" value="Unassembled WGS sequence"/>
</dbReference>
<comment type="similarity">
    <text evidence="1">Belongs to the HAD-like hydrolase superfamily. NagD family.</text>
</comment>
<comment type="cofactor">
    <cofactor evidence="4">
        <name>Mg(2+)</name>
        <dbReference type="ChEBI" id="CHEBI:18420"/>
    </cofactor>
    <text evidence="4">Divalent metal ions. Mg(2+) is the most effective.</text>
</comment>
<dbReference type="GO" id="GO:0046872">
    <property type="term" value="F:metal ion binding"/>
    <property type="evidence" value="ECO:0007669"/>
    <property type="project" value="UniProtKB-KW"/>
</dbReference>
<dbReference type="InterPro" id="IPR036412">
    <property type="entry name" value="HAD-like_sf"/>
</dbReference>
<dbReference type="AlphaFoldDB" id="A0A1G8KFD5"/>
<name>A0A1G8KFD5_9FIRM</name>
<evidence type="ECO:0000256" key="3">
    <source>
        <dbReference type="PIRSR" id="PIRSR000915-2"/>
    </source>
</evidence>
<keyword evidence="1 4" id="KW-0460">Magnesium</keyword>
<dbReference type="NCBIfam" id="TIGR01460">
    <property type="entry name" value="HAD-SF-IIA"/>
    <property type="match status" value="1"/>
</dbReference>
<dbReference type="Gene3D" id="3.40.50.1000">
    <property type="entry name" value="HAD superfamily/HAD-like"/>
    <property type="match status" value="2"/>
</dbReference>
<dbReference type="PROSITE" id="PS01228">
    <property type="entry name" value="COF_1"/>
    <property type="match status" value="1"/>
</dbReference>
<dbReference type="InterPro" id="IPR006357">
    <property type="entry name" value="HAD-SF_hydro_IIA"/>
</dbReference>
<evidence type="ECO:0000313" key="6">
    <source>
        <dbReference type="Proteomes" id="UP000198945"/>
    </source>
</evidence>
<organism evidence="5 6">
    <name type="scientific">Halanaerobium congolense</name>
    <dbReference type="NCBI Taxonomy" id="54121"/>
    <lineage>
        <taxon>Bacteria</taxon>
        <taxon>Bacillati</taxon>
        <taxon>Bacillota</taxon>
        <taxon>Clostridia</taxon>
        <taxon>Halanaerobiales</taxon>
        <taxon>Halanaerobiaceae</taxon>
        <taxon>Halanaerobium</taxon>
    </lineage>
</organism>
<evidence type="ECO:0000256" key="2">
    <source>
        <dbReference type="PIRSR" id="PIRSR000915-1"/>
    </source>
</evidence>
<evidence type="ECO:0000256" key="4">
    <source>
        <dbReference type="PIRSR" id="PIRSR000915-3"/>
    </source>
</evidence>
<evidence type="ECO:0000256" key="1">
    <source>
        <dbReference type="PIRNR" id="PIRNR000915"/>
    </source>
</evidence>
<comment type="function">
    <text evidence="1">Catalyzes the dephosphorylation of 2-6 carbon acid sugars in vitro.</text>
</comment>
<dbReference type="EC" id="3.1.3.-" evidence="1"/>
<dbReference type="PANTHER" id="PTHR19288">
    <property type="entry name" value="4-NITROPHENYLPHOSPHATASE-RELATED"/>
    <property type="match status" value="1"/>
</dbReference>
<feature type="active site" description="Proton donor" evidence="2">
    <location>
        <position position="15"/>
    </location>
</feature>
<dbReference type="EMBL" id="FNEH01000006">
    <property type="protein sequence ID" value="SDI42092.1"/>
    <property type="molecule type" value="Genomic_DNA"/>
</dbReference>